<dbReference type="SUPFAM" id="SSF52402">
    <property type="entry name" value="Adenine nucleotide alpha hydrolases-like"/>
    <property type="match status" value="1"/>
</dbReference>
<dbReference type="GO" id="GO:0006163">
    <property type="term" value="P:purine nucleotide metabolic process"/>
    <property type="evidence" value="ECO:0007669"/>
    <property type="project" value="UniProtKB-ARBA"/>
</dbReference>
<dbReference type="InterPro" id="IPR014729">
    <property type="entry name" value="Rossmann-like_a/b/a_fold"/>
</dbReference>
<keyword evidence="3" id="KW-0808">Transferase</keyword>
<accession>A0AAU0UI14</accession>
<dbReference type="KEGG" id="dbc:MFMK1_000341"/>
<evidence type="ECO:0000313" key="4">
    <source>
        <dbReference type="Proteomes" id="UP001329915"/>
    </source>
</evidence>
<gene>
    <name evidence="3" type="primary">larE</name>
    <name evidence="3" type="ORF">MFMK1_000341</name>
</gene>
<dbReference type="NCBIfam" id="TIGR00268">
    <property type="entry name" value="ATP-dependent sacrificial sulfur transferase LarE"/>
    <property type="match status" value="1"/>
</dbReference>
<keyword evidence="4" id="KW-1185">Reference proteome</keyword>
<dbReference type="PIRSF" id="PIRSF006661">
    <property type="entry name" value="PP-lp_UCP006661"/>
    <property type="match status" value="1"/>
</dbReference>
<dbReference type="Pfam" id="PF02540">
    <property type="entry name" value="NAD_synthase"/>
    <property type="match status" value="1"/>
</dbReference>
<dbReference type="PANTHER" id="PTHR43169">
    <property type="entry name" value="EXSB FAMILY PROTEIN"/>
    <property type="match status" value="1"/>
</dbReference>
<dbReference type="InterPro" id="IPR022310">
    <property type="entry name" value="NAD/GMP_synthase"/>
</dbReference>
<evidence type="ECO:0000256" key="1">
    <source>
        <dbReference type="PIRSR" id="PIRSR006661-1"/>
    </source>
</evidence>
<dbReference type="InterPro" id="IPR052188">
    <property type="entry name" value="Ni-pincer_cofactor_biosynth"/>
</dbReference>
<dbReference type="AlphaFoldDB" id="A0AAU0UI14"/>
<dbReference type="InterPro" id="IPR005232">
    <property type="entry name" value="LarE"/>
</dbReference>
<evidence type="ECO:0000259" key="2">
    <source>
        <dbReference type="Pfam" id="PF02540"/>
    </source>
</evidence>
<dbReference type="Gene3D" id="3.40.50.620">
    <property type="entry name" value="HUPs"/>
    <property type="match status" value="1"/>
</dbReference>
<sequence length="275" mass="30526">MLKAKLHNLQLILQEMGSVCIAFSGGVDSTFLAKVAYDQLGTKALAVTSMSETMPESEYQEALALVKQIGINHVSIKTEELTKDNFTNNSPSRCYYCKKELFTKLKNLAISKNVLNVADGANADDAGDFRPGLKARDELGVRSPLQEAGLTKNDIRELSKMLGLPTWDKPAMACLSSRFPYGHQITPEKLLQVEKAEAFLQNRGLSHLRVRHHDNLARIEIPTDSFSKFMDISQETVSYFEDLGFAYVTLDLKGFRSGSMNEILTGGLPHEPQLP</sequence>
<dbReference type="CDD" id="cd01990">
    <property type="entry name" value="LarE-like"/>
    <property type="match status" value="1"/>
</dbReference>
<feature type="domain" description="NAD/GMP synthase" evidence="2">
    <location>
        <begin position="17"/>
        <end position="83"/>
    </location>
</feature>
<dbReference type="GO" id="GO:0016783">
    <property type="term" value="F:sulfurtransferase activity"/>
    <property type="evidence" value="ECO:0007669"/>
    <property type="project" value="InterPro"/>
</dbReference>
<reference evidence="3 4" key="1">
    <citation type="submission" date="2023-04" db="EMBL/GenBank/DDBJ databases">
        <authorList>
            <person name="Hsu D."/>
        </authorList>
    </citation>
    <scope>NUCLEOTIDE SEQUENCE [LARGE SCALE GENOMIC DNA]</scope>
    <source>
        <strain evidence="3 4">MK1</strain>
    </source>
</reference>
<dbReference type="RefSeq" id="WP_366923452.1">
    <property type="nucleotide sequence ID" value="NZ_CP121694.1"/>
</dbReference>
<dbReference type="EMBL" id="CP121694">
    <property type="protein sequence ID" value="WRO20559.1"/>
    <property type="molecule type" value="Genomic_DNA"/>
</dbReference>
<organism evidence="3 4">
    <name type="scientific">Metallumcola ferriviriculae</name>
    <dbReference type="NCBI Taxonomy" id="3039180"/>
    <lineage>
        <taxon>Bacteria</taxon>
        <taxon>Bacillati</taxon>
        <taxon>Bacillota</taxon>
        <taxon>Clostridia</taxon>
        <taxon>Neomoorellales</taxon>
        <taxon>Desulfitibacteraceae</taxon>
        <taxon>Metallumcola</taxon>
    </lineage>
</organism>
<proteinExistence type="predicted"/>
<name>A0AAU0UI14_9FIRM</name>
<dbReference type="PANTHER" id="PTHR43169:SF2">
    <property type="entry name" value="NAD_GMP SYNTHASE DOMAIN-CONTAINING PROTEIN"/>
    <property type="match status" value="1"/>
</dbReference>
<evidence type="ECO:0000313" key="3">
    <source>
        <dbReference type="EMBL" id="WRO20559.1"/>
    </source>
</evidence>
<feature type="active site" description="Nucleophile and sulfur donor" evidence="1">
    <location>
        <position position="174"/>
    </location>
</feature>
<protein>
    <submittedName>
        <fullName evidence="3">ATP-dependent sacrificial sulfur transferase LarE</fullName>
    </submittedName>
</protein>
<dbReference type="Proteomes" id="UP001329915">
    <property type="component" value="Chromosome"/>
</dbReference>